<accession>A0A3R6FWT6</accession>
<name>A0A3R6FWT6_9BACT</name>
<comment type="caution">
    <text evidence="1">The sequence shown here is derived from an EMBL/GenBank/DDBJ whole genome shotgun (WGS) entry which is preliminary data.</text>
</comment>
<evidence type="ECO:0000313" key="1">
    <source>
        <dbReference type="EMBL" id="RHC86565.1"/>
    </source>
</evidence>
<organism evidence="1 2">
    <name type="scientific">Parabacteroides merdae</name>
    <dbReference type="NCBI Taxonomy" id="46503"/>
    <lineage>
        <taxon>Bacteria</taxon>
        <taxon>Pseudomonadati</taxon>
        <taxon>Bacteroidota</taxon>
        <taxon>Bacteroidia</taxon>
        <taxon>Bacteroidales</taxon>
        <taxon>Tannerellaceae</taxon>
        <taxon>Parabacteroides</taxon>
    </lineage>
</organism>
<dbReference type="Proteomes" id="UP000286260">
    <property type="component" value="Unassembled WGS sequence"/>
</dbReference>
<gene>
    <name evidence="1" type="ORF">DW828_07735</name>
</gene>
<protein>
    <submittedName>
        <fullName evidence="1">Uncharacterized protein</fullName>
    </submittedName>
</protein>
<sequence>MPWRRTGFWPHRRYIILVNSDADETGLTAEERKEKRISEAFPMILEFENWLQNTYLFKKSPILRKRRKGYDRVSLS</sequence>
<dbReference type="AlphaFoldDB" id="A0A3R6FWT6"/>
<reference evidence="1 2" key="1">
    <citation type="submission" date="2018-08" db="EMBL/GenBank/DDBJ databases">
        <title>A genome reference for cultivated species of the human gut microbiota.</title>
        <authorList>
            <person name="Zou Y."/>
            <person name="Xue W."/>
            <person name="Luo G."/>
        </authorList>
    </citation>
    <scope>NUCLEOTIDE SEQUENCE [LARGE SCALE GENOMIC DNA]</scope>
    <source>
        <strain evidence="1 2">AM34-17</strain>
    </source>
</reference>
<dbReference type="EMBL" id="QSII01000008">
    <property type="protein sequence ID" value="RHC86565.1"/>
    <property type="molecule type" value="Genomic_DNA"/>
</dbReference>
<evidence type="ECO:0000313" key="2">
    <source>
        <dbReference type="Proteomes" id="UP000286260"/>
    </source>
</evidence>
<proteinExistence type="predicted"/>